<gene>
    <name evidence="1" type="ORF">NCTC12967_01741</name>
</gene>
<sequence length="608" mass="68918">MCRYPKIGWCLALELLKPDGAMILNTGGPRYRNWELPGLSVTYEEWYRFTKAILELATKAAADHPDRWIDLIKLLRHLPEEYRLVLLRSLLGVVQASAQSWSGNNRHAMWSVLMTEIAHHEAHPKAVWAVTRAELDMLREAAQEVGCTDDPRQYARLFGWGVDIVLDNLCWNDDGFDVALEAEQRSALEKVANQGLAAVQALTADVESPERVGELLAQTDSVDSAEIVAWLNAPEPSKLRRAAKAYVSAMAREHGTVWLMDIMNHTDLESDGQTALVGAIPMEERYWTWVATLDETLVVEYWRTADHRWIPKDERIKAVDLLIENNAPWRALDVIWRGMNNDDFLLELAVVKHALNASLASSESVDPNHYSYVVLDLLKRMEAILPEDPELPMLEFWFFDFIGGDHEPLQALYRFLGNNPSGFVALVEAIYLGEGELRGEHSAKMKAFIKRSWSVLYRWSKTPGLSDDGVIDSIHLCDWILQCRILFKECGLVDVGDQEIGKVLASSPDGSDGAWPAEEVRDALENLKNSDIETGLEIGRYNQRGVSFRGIYDGGNQERNMAQEYRGMAKRVAIRWPRTAAVLRRMADSYECDARHLDEQDERRADEG</sequence>
<dbReference type="EMBL" id="LR134406">
    <property type="protein sequence ID" value="VEH70446.1"/>
    <property type="molecule type" value="Genomic_DNA"/>
</dbReference>
<reference evidence="1 2" key="1">
    <citation type="submission" date="2018-12" db="EMBL/GenBank/DDBJ databases">
        <authorList>
            <consortium name="Pathogen Informatics"/>
        </authorList>
    </citation>
    <scope>NUCLEOTIDE SEQUENCE [LARGE SCALE GENOMIC DNA]</scope>
    <source>
        <strain evidence="1 2">NCTC12967</strain>
    </source>
</reference>
<evidence type="ECO:0000313" key="2">
    <source>
        <dbReference type="Proteomes" id="UP000273044"/>
    </source>
</evidence>
<dbReference type="Proteomes" id="UP000273044">
    <property type="component" value="Chromosome"/>
</dbReference>
<evidence type="ECO:0000313" key="1">
    <source>
        <dbReference type="EMBL" id="VEH70446.1"/>
    </source>
</evidence>
<name>A0A3S4UCW5_9ACTN</name>
<keyword evidence="2" id="KW-1185">Reference proteome</keyword>
<dbReference type="AlphaFoldDB" id="A0A3S4UCW5"/>
<proteinExistence type="predicted"/>
<organism evidence="1 2">
    <name type="scientific">Arachnia propionica</name>
    <dbReference type="NCBI Taxonomy" id="1750"/>
    <lineage>
        <taxon>Bacteria</taxon>
        <taxon>Bacillati</taxon>
        <taxon>Actinomycetota</taxon>
        <taxon>Actinomycetes</taxon>
        <taxon>Propionibacteriales</taxon>
        <taxon>Propionibacteriaceae</taxon>
        <taxon>Arachnia</taxon>
    </lineage>
</organism>
<protein>
    <submittedName>
        <fullName evidence="1">Plasmid maintenance system antidote protein</fullName>
    </submittedName>
</protein>
<accession>A0A3S4UCW5</accession>